<evidence type="ECO:0000256" key="2">
    <source>
        <dbReference type="SAM" id="SignalP"/>
    </source>
</evidence>
<evidence type="ECO:0000313" key="4">
    <source>
        <dbReference type="EMBL" id="MDJ1175655.1"/>
    </source>
</evidence>
<dbReference type="RefSeq" id="WP_283767955.1">
    <property type="nucleotide sequence ID" value="NZ_JAQOSO010000087.1"/>
</dbReference>
<evidence type="ECO:0000256" key="1">
    <source>
        <dbReference type="SAM" id="MobiDB-lite"/>
    </source>
</evidence>
<reference evidence="4 5" key="1">
    <citation type="submission" date="2023-01" db="EMBL/GenBank/DDBJ databases">
        <title>Novel diversity within Roseofilum (Cyanobacteria; Desertifilaceae) from marine benthic mats with descriptions of four novel species.</title>
        <authorList>
            <person name="Wang Y."/>
            <person name="Berthold D.E."/>
            <person name="Hu J."/>
            <person name="Lefler F.W."/>
            <person name="Laughinghouse H.D. IV."/>
        </authorList>
    </citation>
    <scope>NUCLEOTIDE SEQUENCE [LARGE SCALE GENOMIC DNA]</scope>
    <source>
        <strain evidence="4 5">BLCC-M114</strain>
    </source>
</reference>
<feature type="compositionally biased region" description="Pro residues" evidence="1">
    <location>
        <begin position="246"/>
        <end position="259"/>
    </location>
</feature>
<feature type="region of interest" description="Disordered" evidence="1">
    <location>
        <begin position="246"/>
        <end position="269"/>
    </location>
</feature>
<sequence length="295" mass="30287">MNQRHLSLGLASPLSLGLILTALTATPSESAHAATLSGVKWDGSSTSLTWDESNAVTGGSIIDGTLNSWGSGLSGVLDSSQTVGGILGKGSGTFVDLGQNGNVGIIELDWGGNLLANEEGDDLVVYENGGVGEPEAFAVSVRKAGETDFSEYLYQFSDHFSPTYEVFATVFDLSLFGLGVGEAIDGMRIRNLAPNDLVTGSEGQGFLGGGYTALTHAGGSGFDLSSKLDADITYVAGLNDVFAAPAPPVPTPDPEPVLTPPAYESPSQVPEPSALVGLVAVGLIGLGTRLRGRKR</sequence>
<dbReference type="EMBL" id="JAQOSO010000087">
    <property type="protein sequence ID" value="MDJ1175655.1"/>
    <property type="molecule type" value="Genomic_DNA"/>
</dbReference>
<feature type="signal peptide" evidence="2">
    <location>
        <begin position="1"/>
        <end position="33"/>
    </location>
</feature>
<dbReference type="Pfam" id="PF07589">
    <property type="entry name" value="PEP-CTERM"/>
    <property type="match status" value="1"/>
</dbReference>
<evidence type="ECO:0000313" key="5">
    <source>
        <dbReference type="Proteomes" id="UP001235849"/>
    </source>
</evidence>
<accession>A0ABT7B968</accession>
<comment type="caution">
    <text evidence="4">The sequence shown here is derived from an EMBL/GenBank/DDBJ whole genome shotgun (WGS) entry which is preliminary data.</text>
</comment>
<gene>
    <name evidence="4" type="ORF">PMG25_16320</name>
</gene>
<feature type="domain" description="Ice-binding protein C-terminal" evidence="3">
    <location>
        <begin position="268"/>
        <end position="291"/>
    </location>
</feature>
<keyword evidence="2" id="KW-0732">Signal</keyword>
<protein>
    <submittedName>
        <fullName evidence="4">PEP-CTERM sorting domain-containing protein</fullName>
    </submittedName>
</protein>
<organism evidence="4 5">
    <name type="scientific">Roseofilum capinflatum BLCC-M114</name>
    <dbReference type="NCBI Taxonomy" id="3022440"/>
    <lineage>
        <taxon>Bacteria</taxon>
        <taxon>Bacillati</taxon>
        <taxon>Cyanobacteriota</taxon>
        <taxon>Cyanophyceae</taxon>
        <taxon>Desertifilales</taxon>
        <taxon>Desertifilaceae</taxon>
        <taxon>Roseofilum</taxon>
        <taxon>Roseofilum capinflatum</taxon>
    </lineage>
</organism>
<evidence type="ECO:0000259" key="3">
    <source>
        <dbReference type="Pfam" id="PF07589"/>
    </source>
</evidence>
<dbReference type="Proteomes" id="UP001235849">
    <property type="component" value="Unassembled WGS sequence"/>
</dbReference>
<keyword evidence="5" id="KW-1185">Reference proteome</keyword>
<dbReference type="NCBIfam" id="TIGR02595">
    <property type="entry name" value="PEP_CTERM"/>
    <property type="match status" value="1"/>
</dbReference>
<dbReference type="InterPro" id="IPR013424">
    <property type="entry name" value="Ice-binding_C"/>
</dbReference>
<name>A0ABT7B968_9CYAN</name>
<feature type="chain" id="PRO_5046823192" evidence="2">
    <location>
        <begin position="34"/>
        <end position="295"/>
    </location>
</feature>
<proteinExistence type="predicted"/>